<feature type="domain" description="Ras-associating" evidence="8">
    <location>
        <begin position="60"/>
        <end position="163"/>
    </location>
</feature>
<dbReference type="SUPFAM" id="SSF49879">
    <property type="entry name" value="SMAD/FHA domain"/>
    <property type="match status" value="1"/>
</dbReference>
<reference evidence="10" key="3">
    <citation type="submission" date="2025-09" db="UniProtKB">
        <authorList>
            <consortium name="Ensembl"/>
        </authorList>
    </citation>
    <scope>IDENTIFICATION</scope>
</reference>
<dbReference type="Gene3D" id="2.60.200.20">
    <property type="match status" value="1"/>
</dbReference>
<dbReference type="FunFam" id="2.30.42.10:FF:000156">
    <property type="entry name" value="Ras-associating and dilute domain-containing protein"/>
    <property type="match status" value="1"/>
</dbReference>
<organism evidence="10 11">
    <name type="scientific">Strigops habroptila</name>
    <name type="common">Kakapo</name>
    <dbReference type="NCBI Taxonomy" id="2489341"/>
    <lineage>
        <taxon>Eukaryota</taxon>
        <taxon>Metazoa</taxon>
        <taxon>Chordata</taxon>
        <taxon>Craniata</taxon>
        <taxon>Vertebrata</taxon>
        <taxon>Euteleostomi</taxon>
        <taxon>Archelosauria</taxon>
        <taxon>Archosauria</taxon>
        <taxon>Dinosauria</taxon>
        <taxon>Saurischia</taxon>
        <taxon>Theropoda</taxon>
        <taxon>Coelurosauria</taxon>
        <taxon>Aves</taxon>
        <taxon>Neognathae</taxon>
        <taxon>Neoaves</taxon>
        <taxon>Telluraves</taxon>
        <taxon>Australaves</taxon>
        <taxon>Psittaciformes</taxon>
        <taxon>Psittacidae</taxon>
        <taxon>Strigops</taxon>
    </lineage>
</organism>
<dbReference type="CDD" id="cd22733">
    <property type="entry name" value="FHA_RADIL"/>
    <property type="match status" value="1"/>
</dbReference>
<dbReference type="GO" id="GO:0032991">
    <property type="term" value="C:protein-containing complex"/>
    <property type="evidence" value="ECO:0007669"/>
    <property type="project" value="Ensembl"/>
</dbReference>
<reference evidence="10" key="2">
    <citation type="submission" date="2025-08" db="UniProtKB">
        <authorList>
            <consortium name="Ensembl"/>
        </authorList>
    </citation>
    <scope>IDENTIFICATION</scope>
</reference>
<dbReference type="OMA" id="HCTIRRQ"/>
<accession>A0A672U7X4</accession>
<dbReference type="SMART" id="SM01132">
    <property type="entry name" value="DIL"/>
    <property type="match status" value="1"/>
</dbReference>
<dbReference type="GO" id="GO:0051020">
    <property type="term" value="F:GTPase binding"/>
    <property type="evidence" value="ECO:0007669"/>
    <property type="project" value="TreeGrafter"/>
</dbReference>
<dbReference type="GO" id="GO:0007165">
    <property type="term" value="P:signal transduction"/>
    <property type="evidence" value="ECO:0007669"/>
    <property type="project" value="InterPro"/>
</dbReference>
<feature type="compositionally biased region" description="Low complexity" evidence="6">
    <location>
        <begin position="210"/>
        <end position="221"/>
    </location>
</feature>
<dbReference type="PANTHER" id="PTHR16027">
    <property type="entry name" value="DILUTE DOMAIN-CONTAINING PROTEIN YPR089W"/>
    <property type="match status" value="1"/>
</dbReference>
<feature type="domain" description="Dilute" evidence="9">
    <location>
        <begin position="452"/>
        <end position="763"/>
    </location>
</feature>
<evidence type="ECO:0000256" key="4">
    <source>
        <dbReference type="ARBA" id="ARBA00061397"/>
    </source>
</evidence>
<dbReference type="SMART" id="SM00314">
    <property type="entry name" value="RA"/>
    <property type="match status" value="1"/>
</dbReference>
<evidence type="ECO:0000256" key="2">
    <source>
        <dbReference type="ARBA" id="ARBA00022889"/>
    </source>
</evidence>
<keyword evidence="2" id="KW-0130">Cell adhesion</keyword>
<dbReference type="Pfam" id="PF00498">
    <property type="entry name" value="FHA"/>
    <property type="match status" value="1"/>
</dbReference>
<dbReference type="Pfam" id="PF00788">
    <property type="entry name" value="RA"/>
    <property type="match status" value="1"/>
</dbReference>
<reference evidence="10 11" key="1">
    <citation type="submission" date="2019-11" db="EMBL/GenBank/DDBJ databases">
        <title>Strigops habroptila (kakapo) genome, bStrHab1, primary haplotype, v2.</title>
        <authorList>
            <person name="Jarvis E.D."/>
            <person name="Howard J."/>
            <person name="Rhie A."/>
            <person name="Phillippy A."/>
            <person name="Korlach J."/>
            <person name="Digby A."/>
            <person name="Iorns D."/>
            <person name="Eason D."/>
            <person name="Robertson B."/>
            <person name="Raemaekers T."/>
            <person name="Howe K."/>
            <person name="Lewin H."/>
            <person name="Damas J."/>
            <person name="Hastie A."/>
            <person name="Tracey A."/>
            <person name="Chow W."/>
            <person name="Fedrigo O."/>
        </authorList>
    </citation>
    <scope>NUCLEOTIDE SEQUENCE [LARGE SCALE GENOMIC DNA]</scope>
</reference>
<dbReference type="PANTHER" id="PTHR16027:SF3">
    <property type="entry name" value="RAS-ASSOCIATING AND DILUTE DOMAIN-CONTAINING PROTEIN"/>
    <property type="match status" value="1"/>
</dbReference>
<evidence type="ECO:0000313" key="10">
    <source>
        <dbReference type="Ensembl" id="ENSSHBP00005010675.1"/>
    </source>
</evidence>
<protein>
    <recommendedName>
        <fullName evidence="5">Ras-associating and dilute domain-containing protein</fullName>
    </recommendedName>
</protein>
<evidence type="ECO:0000256" key="3">
    <source>
        <dbReference type="ARBA" id="ARBA00057550"/>
    </source>
</evidence>
<dbReference type="FunFam" id="2.60.200.20:FF:000040">
    <property type="entry name" value="ras-associating and dilute domain-containing protein"/>
    <property type="match status" value="1"/>
</dbReference>
<dbReference type="GeneTree" id="ENSGT00940000159293"/>
<dbReference type="GO" id="GO:0034446">
    <property type="term" value="P:substrate adhesion-dependent cell spreading"/>
    <property type="evidence" value="ECO:0007669"/>
    <property type="project" value="Ensembl"/>
</dbReference>
<dbReference type="Gene3D" id="3.10.20.90">
    <property type="entry name" value="Phosphatidylinositol 3-kinase Catalytic Subunit, Chain A, domain 1"/>
    <property type="match status" value="1"/>
</dbReference>
<feature type="region of interest" description="Disordered" evidence="6">
    <location>
        <begin position="188"/>
        <end position="221"/>
    </location>
</feature>
<evidence type="ECO:0000313" key="11">
    <source>
        <dbReference type="Proteomes" id="UP000472266"/>
    </source>
</evidence>
<dbReference type="SMART" id="SM00228">
    <property type="entry name" value="PDZ"/>
    <property type="match status" value="1"/>
</dbReference>
<feature type="compositionally biased region" description="Polar residues" evidence="6">
    <location>
        <begin position="915"/>
        <end position="926"/>
    </location>
</feature>
<dbReference type="SUPFAM" id="SSF54236">
    <property type="entry name" value="Ubiquitin-like"/>
    <property type="match status" value="1"/>
</dbReference>
<dbReference type="InterPro" id="IPR036034">
    <property type="entry name" value="PDZ_sf"/>
</dbReference>
<dbReference type="InterPro" id="IPR001478">
    <property type="entry name" value="PDZ"/>
</dbReference>
<proteinExistence type="inferred from homology"/>
<dbReference type="InterPro" id="IPR037983">
    <property type="entry name" value="CBD_Rasip1/Radil"/>
</dbReference>
<dbReference type="CDD" id="cd06690">
    <property type="entry name" value="PDZ_Radil-like"/>
    <property type="match status" value="1"/>
</dbReference>
<dbReference type="Pfam" id="PF01843">
    <property type="entry name" value="DIL"/>
    <property type="match status" value="1"/>
</dbReference>
<feature type="domain" description="PDZ" evidence="7">
    <location>
        <begin position="973"/>
        <end position="1058"/>
    </location>
</feature>
<dbReference type="PROSITE" id="PS50200">
    <property type="entry name" value="RA"/>
    <property type="match status" value="1"/>
</dbReference>
<dbReference type="PROSITE" id="PS51126">
    <property type="entry name" value="DILUTE"/>
    <property type="match status" value="1"/>
</dbReference>
<evidence type="ECO:0000259" key="8">
    <source>
        <dbReference type="PROSITE" id="PS50200"/>
    </source>
</evidence>
<dbReference type="InterPro" id="IPR008984">
    <property type="entry name" value="SMAD_FHA_dom_sf"/>
</dbReference>
<keyword evidence="1" id="KW-0217">Developmental protein</keyword>
<evidence type="ECO:0000259" key="9">
    <source>
        <dbReference type="PROSITE" id="PS51126"/>
    </source>
</evidence>
<evidence type="ECO:0000256" key="6">
    <source>
        <dbReference type="SAM" id="MobiDB-lite"/>
    </source>
</evidence>
<evidence type="ECO:0000256" key="5">
    <source>
        <dbReference type="ARBA" id="ARBA00073766"/>
    </source>
</evidence>
<evidence type="ECO:0000259" key="7">
    <source>
        <dbReference type="PROSITE" id="PS50106"/>
    </source>
</evidence>
<comment type="similarity">
    <text evidence="4">Belongs to the RADIL family.</text>
</comment>
<dbReference type="InterPro" id="IPR000159">
    <property type="entry name" value="RA_dom"/>
</dbReference>
<dbReference type="PROSITE" id="PS50106">
    <property type="entry name" value="PDZ"/>
    <property type="match status" value="1"/>
</dbReference>
<dbReference type="InterPro" id="IPR052072">
    <property type="entry name" value="Vascular_dev_regulator"/>
</dbReference>
<dbReference type="GO" id="GO:0001755">
    <property type="term" value="P:neural crest cell migration"/>
    <property type="evidence" value="ECO:0007669"/>
    <property type="project" value="TreeGrafter"/>
</dbReference>
<dbReference type="SUPFAM" id="SSF50156">
    <property type="entry name" value="PDZ domain-like"/>
    <property type="match status" value="1"/>
</dbReference>
<feature type="region of interest" description="Disordered" evidence="6">
    <location>
        <begin position="35"/>
        <end position="54"/>
    </location>
</feature>
<name>A0A672U7X4_STRHB</name>
<comment type="function">
    <text evidence="3">Downstream effector of Rap required for cell adhesion and migration of neural crest precursors during development.</text>
</comment>
<dbReference type="Ensembl" id="ENSSHBT00005012854.1">
    <property type="protein sequence ID" value="ENSSHBP00005010675.1"/>
    <property type="gene ID" value="ENSSHBG00005009272.1"/>
</dbReference>
<dbReference type="InterPro" id="IPR029071">
    <property type="entry name" value="Ubiquitin-like_domsf"/>
</dbReference>
<dbReference type="CDD" id="cd15472">
    <property type="entry name" value="Myo5p-like_CBD_Rasip1"/>
    <property type="match status" value="1"/>
</dbReference>
<dbReference type="Gene3D" id="2.30.42.10">
    <property type="match status" value="1"/>
</dbReference>
<feature type="compositionally biased region" description="Polar residues" evidence="6">
    <location>
        <begin position="939"/>
        <end position="957"/>
    </location>
</feature>
<sequence length="1072" mass="118317">MFYGSSSTMAPPSKNRLKRQSRIFSQVLYRTLSYKDRSSASSSPAPNEDDPAELSTQLSVPGILKIFGGNICAGTNYKSVLVTGSSGARELVKEALERYGLSQLSAGQYALCDVIGRFEGPEKQWQTEGLRVLGDHEKPLLIQDLWKPREGFSRRLELRKRAEVEEMAAKDVDTTTAGINAQARKLQRHRARGARRAPAGRVQRHCSTLPGSPAAARSGGSSMRYSLYQSPHLLLLQGYSQQHDSLVYLLNREQHTVGQRTQASKPSISLSAPDILPLHCTIRKLRPSRHCSEEKLVLEPITGAGVSINFTEVARTVVLQHGDLLSLGLYYLLLYKDPMKAQPLPAQTLLRLRALHPAVPEGSPVCRACGSLLRDPATKKRGPSPAGGPRAPRRKLLLEFEPAAEDVLLRRIMTLIEPGGDDHKLTPAFLLCLCIQHSATSFEPGDFGQLLLKVAKMIQRTVWERTRELAEKQSQHQDPAALSHFSITDLLPDLQHILFWMANAIEVLYFIQQKSPTYIQSMEEELDIKGSKESLFSSTITASEEAMTVLEEVIMYTFQQCVYYISKCLYVSLPALLECNPFQNESRESWRANPPLPEELRRVVLIYQAALDLLRQYEVHPEITSQMFAYLFFFSNTLLFNQLLDKGSSLGCFHWSQGVKLRASVRLLLEWLRGAGFEQLAQQFFAKLANVANLLAMPGSQLVQMTWSSLRAEFPALSPAQLHRVLSQCQAVMDVGCIAAWQPKEESPAAFQPDEMLESFDNHPPIILPSGGFKVDLEVDTLDDNIYRHLLYIRHFLWSLQSKSPRCDKHMQGVPQSISLLKEEACMTADVLEVSGSPAAVLGSTITQEDHCTEPEGSPLLCLATNGCPCEHPDGEPQLQERLQQLQLGRGLAPKAGPAAADPSCLLTPPTTPLNFDSISPESPQGTGKGLQDHRRNGMNGTKGSTPEGNDSWQWPESSSRSSATDDFCYVFVVELERGPIGLGMGLIDGLHTPLCSPGIYIRTLIEDSPAAADGRLSIGDRILAVNGTSLIGADYQSAVDLIRSGGKKLRFLVAKSDMEIAKKISSSSSSS</sequence>
<dbReference type="InterPro" id="IPR000253">
    <property type="entry name" value="FHA_dom"/>
</dbReference>
<dbReference type="Proteomes" id="UP000472266">
    <property type="component" value="Chromosome 5"/>
</dbReference>
<dbReference type="Pfam" id="PF00595">
    <property type="entry name" value="PDZ"/>
    <property type="match status" value="1"/>
</dbReference>
<keyword evidence="11" id="KW-1185">Reference proteome</keyword>
<feature type="region of interest" description="Disordered" evidence="6">
    <location>
        <begin position="892"/>
        <end position="962"/>
    </location>
</feature>
<dbReference type="CDD" id="cd17116">
    <property type="entry name" value="RA_Radil_like"/>
    <property type="match status" value="1"/>
</dbReference>
<dbReference type="InterPro" id="IPR002710">
    <property type="entry name" value="Dilute_dom"/>
</dbReference>
<dbReference type="InParanoid" id="A0A672U7X4"/>
<evidence type="ECO:0000256" key="1">
    <source>
        <dbReference type="ARBA" id="ARBA00022473"/>
    </source>
</evidence>
<dbReference type="GO" id="GO:0005874">
    <property type="term" value="C:microtubule"/>
    <property type="evidence" value="ECO:0007669"/>
    <property type="project" value="Ensembl"/>
</dbReference>
<gene>
    <name evidence="10" type="primary">RADIL</name>
</gene>
<dbReference type="AlphaFoldDB" id="A0A672U7X4"/>